<dbReference type="OrthoDB" id="2406151at2759"/>
<keyword evidence="2" id="KW-1185">Reference proteome</keyword>
<gene>
    <name evidence="1" type="ORF">KI688_012639</name>
</gene>
<protein>
    <submittedName>
        <fullName evidence="1">Uncharacterized protein</fullName>
    </submittedName>
</protein>
<proteinExistence type="predicted"/>
<dbReference type="EMBL" id="JAHRHY010000009">
    <property type="protein sequence ID" value="KAG9066730.1"/>
    <property type="molecule type" value="Genomic_DNA"/>
</dbReference>
<dbReference type="AlphaFoldDB" id="A0A9P8BSP1"/>
<accession>A0A9P8BSP1</accession>
<dbReference type="Proteomes" id="UP000707451">
    <property type="component" value="Unassembled WGS sequence"/>
</dbReference>
<reference evidence="1" key="1">
    <citation type="submission" date="2021-06" db="EMBL/GenBank/DDBJ databases">
        <title>Genome Sequence of Mortierella hyaline Strain SCG-10, a Cold-Adapted, Nitrate-Reducing Fungus Isolated from Soil in Minnesota, USA.</title>
        <authorList>
            <person name="Aldossari N."/>
        </authorList>
    </citation>
    <scope>NUCLEOTIDE SEQUENCE</scope>
    <source>
        <strain evidence="1">SCG-10</strain>
    </source>
</reference>
<sequence length="105" mass="12222">MDSITAMNKKNVQWMLEERARTQKFINRNTSATTNRSQSPDRIALAGPPFPWIPAPDVRLRLKMAFRTLTEYNDLREEALASLNPRPQCVRKLYILVKKHYHPSA</sequence>
<evidence type="ECO:0000313" key="2">
    <source>
        <dbReference type="Proteomes" id="UP000707451"/>
    </source>
</evidence>
<organism evidence="1 2">
    <name type="scientific">Linnemannia hyalina</name>
    <dbReference type="NCBI Taxonomy" id="64524"/>
    <lineage>
        <taxon>Eukaryota</taxon>
        <taxon>Fungi</taxon>
        <taxon>Fungi incertae sedis</taxon>
        <taxon>Mucoromycota</taxon>
        <taxon>Mortierellomycotina</taxon>
        <taxon>Mortierellomycetes</taxon>
        <taxon>Mortierellales</taxon>
        <taxon>Mortierellaceae</taxon>
        <taxon>Linnemannia</taxon>
    </lineage>
</organism>
<name>A0A9P8BSP1_9FUNG</name>
<comment type="caution">
    <text evidence="1">The sequence shown here is derived from an EMBL/GenBank/DDBJ whole genome shotgun (WGS) entry which is preliminary data.</text>
</comment>
<evidence type="ECO:0000313" key="1">
    <source>
        <dbReference type="EMBL" id="KAG9066730.1"/>
    </source>
</evidence>